<protein>
    <submittedName>
        <fullName evidence="1">Uncharacterized protein</fullName>
    </submittedName>
</protein>
<name>A0ACC2PTW5_9HYME</name>
<gene>
    <name evidence="1" type="ORF">QAD02_022362</name>
</gene>
<comment type="caution">
    <text evidence="1">The sequence shown here is derived from an EMBL/GenBank/DDBJ whole genome shotgun (WGS) entry which is preliminary data.</text>
</comment>
<evidence type="ECO:0000313" key="2">
    <source>
        <dbReference type="Proteomes" id="UP001239111"/>
    </source>
</evidence>
<dbReference type="EMBL" id="CM056741">
    <property type="protein sequence ID" value="KAJ8686568.1"/>
    <property type="molecule type" value="Genomic_DNA"/>
</dbReference>
<reference evidence="1" key="1">
    <citation type="submission" date="2023-04" db="EMBL/GenBank/DDBJ databases">
        <title>A chromosome-level genome assembly of the parasitoid wasp Eretmocerus hayati.</title>
        <authorList>
            <person name="Zhong Y."/>
            <person name="Liu S."/>
            <person name="Liu Y."/>
        </authorList>
    </citation>
    <scope>NUCLEOTIDE SEQUENCE</scope>
    <source>
        <strain evidence="1">ZJU_SS_LIU_2023</strain>
    </source>
</reference>
<accession>A0ACC2PTW5</accession>
<dbReference type="Proteomes" id="UP001239111">
    <property type="component" value="Chromosome 1"/>
</dbReference>
<proteinExistence type="predicted"/>
<evidence type="ECO:0000313" key="1">
    <source>
        <dbReference type="EMBL" id="KAJ8686568.1"/>
    </source>
</evidence>
<organism evidence="1 2">
    <name type="scientific">Eretmocerus hayati</name>
    <dbReference type="NCBI Taxonomy" id="131215"/>
    <lineage>
        <taxon>Eukaryota</taxon>
        <taxon>Metazoa</taxon>
        <taxon>Ecdysozoa</taxon>
        <taxon>Arthropoda</taxon>
        <taxon>Hexapoda</taxon>
        <taxon>Insecta</taxon>
        <taxon>Pterygota</taxon>
        <taxon>Neoptera</taxon>
        <taxon>Endopterygota</taxon>
        <taxon>Hymenoptera</taxon>
        <taxon>Apocrita</taxon>
        <taxon>Proctotrupomorpha</taxon>
        <taxon>Chalcidoidea</taxon>
        <taxon>Aphelinidae</taxon>
        <taxon>Aphelininae</taxon>
        <taxon>Eretmocerus</taxon>
    </lineage>
</organism>
<sequence>MDEGFVQASSENLPKVDLLMLVEFINSSDCFQGPEMQNVKTEKSMRPNYGDVAVGYVKLKRQQNKCILHAQICPEHKVKSPNYNVHVVIDEKKENVLEATCADCAASKGGCKHAVAVLAWLHRRSEEPAPTTVQCYWKKPALSSVGTTIKYLTISDMLAGKRTKNSEPDRTSRESDNKDFLRRIVHDARAKDTRSHLLRFCSLTVTQKLTLHYQSIVFTGNKNSVDEFLQACQQWLTPENCAHANKMTINQSSSVSWFQLRYGRITASIIWDAGRCKTPDGCLVEKILSKMDYDSPAMQRGRELEDQVLLRVGNHLTEKYNESPVKKSGLILKKEYPALGASPDGVTHNAVIEIKCPSKEETKKNYYDGNKIKSKYRTQLHVQMFFAGKTKGYFCIADPEFERNGKVVIAQEPFDKEFTMKVIDDAMTFWKNCIFPHLMKNS</sequence>
<keyword evidence="2" id="KW-1185">Reference proteome</keyword>